<dbReference type="AlphaFoldDB" id="A0A4R6JQK3"/>
<sequence>MSNDAAQLVVHLTREMDSARSAVLDLADHFDGDDFADNFVVACDRAKDLAGILARAHKCALILLFRFGGDSDLSSLLANADTDAERLIRNLHSVREAAATAAIDVIEACPRYVDLAVRDTEVLAQGIEMAASALMNIWYPLGSTKPGADALGEATELNAGSTKTMNRTSQSARCLAGLATRVLPSAYRPRYDEEYRSELYDLAAAGASWRAQLMYAIRLIDSAWVLRAELGETAPNRSRP</sequence>
<dbReference type="EMBL" id="SNWR01000001">
    <property type="protein sequence ID" value="TDO37982.1"/>
    <property type="molecule type" value="Genomic_DNA"/>
</dbReference>
<proteinExistence type="predicted"/>
<comment type="caution">
    <text evidence="1">The sequence shown here is derived from an EMBL/GenBank/DDBJ whole genome shotgun (WGS) entry which is preliminary data.</text>
</comment>
<evidence type="ECO:0000313" key="2">
    <source>
        <dbReference type="Proteomes" id="UP000294901"/>
    </source>
</evidence>
<name>A0A4R6JQK3_9ACTN</name>
<accession>A0A4R6JQK3</accession>
<reference evidence="1 2" key="1">
    <citation type="submission" date="2019-03" db="EMBL/GenBank/DDBJ databases">
        <title>Sequencing the genomes of 1000 actinobacteria strains.</title>
        <authorList>
            <person name="Klenk H.-P."/>
        </authorList>
    </citation>
    <scope>NUCLEOTIDE SEQUENCE [LARGE SCALE GENOMIC DNA]</scope>
    <source>
        <strain evidence="1 2">DSM 43805</strain>
    </source>
</reference>
<dbReference type="Proteomes" id="UP000294901">
    <property type="component" value="Unassembled WGS sequence"/>
</dbReference>
<organism evidence="1 2">
    <name type="scientific">Paractinoplanes brasiliensis</name>
    <dbReference type="NCBI Taxonomy" id="52695"/>
    <lineage>
        <taxon>Bacteria</taxon>
        <taxon>Bacillati</taxon>
        <taxon>Actinomycetota</taxon>
        <taxon>Actinomycetes</taxon>
        <taxon>Micromonosporales</taxon>
        <taxon>Micromonosporaceae</taxon>
        <taxon>Paractinoplanes</taxon>
    </lineage>
</organism>
<keyword evidence="2" id="KW-1185">Reference proteome</keyword>
<evidence type="ECO:0000313" key="1">
    <source>
        <dbReference type="EMBL" id="TDO37982.1"/>
    </source>
</evidence>
<dbReference type="RefSeq" id="WP_239080493.1">
    <property type="nucleotide sequence ID" value="NZ_BOMD01000082.1"/>
</dbReference>
<gene>
    <name evidence="1" type="ORF">C8E87_1622</name>
</gene>
<protein>
    <submittedName>
        <fullName evidence="1">Uncharacterized protein</fullName>
    </submittedName>
</protein>